<sequence>MMDQQFEIRLEDFPTNRLRQEILTALDSRHDLSGVTLAPQRTTDAATSALADPSIVIAMISGGTTVLAALMPLIVGIFVRKSDTPSPVVIVFHGTGDSREIASESISKETLDKLQNDIGSIVGAEIRS</sequence>
<evidence type="ECO:0008006" key="4">
    <source>
        <dbReference type="Google" id="ProtNLM"/>
    </source>
</evidence>
<organism evidence="2 3">
    <name type="scientific">Devosia rhodophyticola</name>
    <dbReference type="NCBI Taxonomy" id="3026423"/>
    <lineage>
        <taxon>Bacteria</taxon>
        <taxon>Pseudomonadati</taxon>
        <taxon>Pseudomonadota</taxon>
        <taxon>Alphaproteobacteria</taxon>
        <taxon>Hyphomicrobiales</taxon>
        <taxon>Devosiaceae</taxon>
        <taxon>Devosia</taxon>
    </lineage>
</organism>
<keyword evidence="1" id="KW-0812">Transmembrane</keyword>
<reference evidence="2 3" key="1">
    <citation type="submission" date="2023-02" db="EMBL/GenBank/DDBJ databases">
        <title>Devosia chondri sp. nov., isolated from the phycosphere of marine algae.</title>
        <authorList>
            <person name="Kim J.M."/>
            <person name="Lee J.K."/>
            <person name="Choi B.J."/>
            <person name="Bayburt H."/>
            <person name="Jeon C.O."/>
        </authorList>
    </citation>
    <scope>NUCLEOTIDE SEQUENCE [LARGE SCALE GENOMIC DNA]</scope>
    <source>
        <strain evidence="2 3">G2-5</strain>
    </source>
</reference>
<gene>
    <name evidence="2" type="ORF">PSQ90_01445</name>
</gene>
<dbReference type="RefSeq" id="WP_282211665.1">
    <property type="nucleotide sequence ID" value="NZ_CP118247.1"/>
</dbReference>
<protein>
    <recommendedName>
        <fullName evidence="4">DUF302 domain-containing protein</fullName>
    </recommendedName>
</protein>
<keyword evidence="1" id="KW-1133">Transmembrane helix</keyword>
<evidence type="ECO:0000313" key="3">
    <source>
        <dbReference type="Proteomes" id="UP001222118"/>
    </source>
</evidence>
<evidence type="ECO:0000313" key="2">
    <source>
        <dbReference type="EMBL" id="WDR06151.1"/>
    </source>
</evidence>
<name>A0ABY7YY32_9HYPH</name>
<feature type="transmembrane region" description="Helical" evidence="1">
    <location>
        <begin position="55"/>
        <end position="79"/>
    </location>
</feature>
<accession>A0ABY7YY32</accession>
<keyword evidence="3" id="KW-1185">Reference proteome</keyword>
<keyword evidence="1" id="KW-0472">Membrane</keyword>
<evidence type="ECO:0000256" key="1">
    <source>
        <dbReference type="SAM" id="Phobius"/>
    </source>
</evidence>
<dbReference type="Proteomes" id="UP001222118">
    <property type="component" value="Chromosome"/>
</dbReference>
<dbReference type="EMBL" id="CP118247">
    <property type="protein sequence ID" value="WDR06151.1"/>
    <property type="molecule type" value="Genomic_DNA"/>
</dbReference>
<proteinExistence type="predicted"/>